<evidence type="ECO:0000256" key="1">
    <source>
        <dbReference type="ARBA" id="ARBA00004141"/>
    </source>
</evidence>
<geneLocation type="mitochondrion" evidence="13"/>
<comment type="subcellular location">
    <subcellularLocation>
        <location evidence="1">Membrane</location>
        <topology evidence="1">Multi-pass membrane protein</topology>
    </subcellularLocation>
    <subcellularLocation>
        <location evidence="11">Mitochondrion inner membrane</location>
        <topology evidence="11">Multi-pass membrane protein</topology>
    </subcellularLocation>
</comment>
<dbReference type="SUPFAM" id="SSF81336">
    <property type="entry name" value="F1F0 ATP synthase subunit A"/>
    <property type="match status" value="1"/>
</dbReference>
<reference evidence="13" key="1">
    <citation type="submission" date="2006-07" db="EMBL/GenBank/DDBJ databases">
        <title>Mitochondrial DNA genomes to investigate the phylogenetic position of Strepsiptera.</title>
        <authorList>
            <person name="Pons J."/>
            <person name="Foster P."/>
            <person name="Vogler A.P."/>
        </authorList>
    </citation>
    <scope>NUCLEOTIDE SEQUENCE</scope>
</reference>
<dbReference type="NCBIfam" id="TIGR01131">
    <property type="entry name" value="ATP_synt_6_or_A"/>
    <property type="match status" value="1"/>
</dbReference>
<evidence type="ECO:0000256" key="12">
    <source>
        <dbReference type="SAM" id="Phobius"/>
    </source>
</evidence>
<feature type="transmembrane region" description="Helical" evidence="12">
    <location>
        <begin position="94"/>
        <end position="114"/>
    </location>
</feature>
<evidence type="ECO:0000256" key="5">
    <source>
        <dbReference type="ARBA" id="ARBA00022692"/>
    </source>
</evidence>
<dbReference type="GO" id="GO:0005743">
    <property type="term" value="C:mitochondrial inner membrane"/>
    <property type="evidence" value="ECO:0007669"/>
    <property type="project" value="UniProtKB-SubCell"/>
</dbReference>
<evidence type="ECO:0000256" key="10">
    <source>
        <dbReference type="ARBA" id="ARBA00023310"/>
    </source>
</evidence>
<evidence type="ECO:0000256" key="3">
    <source>
        <dbReference type="ARBA" id="ARBA00022448"/>
    </source>
</evidence>
<dbReference type="InterPro" id="IPR035908">
    <property type="entry name" value="F0_ATP_A_sf"/>
</dbReference>
<keyword evidence="10" id="KW-0066">ATP synthesis</keyword>
<keyword evidence="9 12" id="KW-0472">Membrane</keyword>
<sequence length="219" mass="26061">MMMNIFSSFDPSTNILNMNWLSMILMFFLISNFWTSSNQIIMIWKFMLNYLFKELFTIIKKNNMMVIMMSIFFIIFMNNFWSLFPYIFPCSSHMTFSLSLAFPFWLTLMLYGWLNLYNNMFLHLIPKGTPLMLMPIMIIIETISNLIRPLTLMIRLSANIISGHILLSFISNINSYKTWKISFIIINTQMIYLILEFCVSLIQAYVFSILVTLYFNEIN</sequence>
<organism evidence="13">
    <name type="scientific">Eoxenos laboulbenei</name>
    <dbReference type="NCBI Taxonomy" id="232561"/>
    <lineage>
        <taxon>Eukaryota</taxon>
        <taxon>Metazoa</taxon>
        <taxon>Ecdysozoa</taxon>
        <taxon>Arthropoda</taxon>
        <taxon>Hexapoda</taxon>
        <taxon>Insecta</taxon>
        <taxon>Pterygota</taxon>
        <taxon>Neoptera</taxon>
        <taxon>Endopterygota</taxon>
        <taxon>Strepsiptera</taxon>
        <taxon>Mengenillidia</taxon>
        <taxon>Mengenillidae</taxon>
        <taxon>Eoxenos</taxon>
    </lineage>
</organism>
<dbReference type="GO" id="GO:0045259">
    <property type="term" value="C:proton-transporting ATP synthase complex"/>
    <property type="evidence" value="ECO:0007669"/>
    <property type="project" value="UniProtKB-KW"/>
</dbReference>
<keyword evidence="5 12" id="KW-0812">Transmembrane</keyword>
<keyword evidence="8" id="KW-0406">Ion transport</keyword>
<feature type="transmembrane region" description="Helical" evidence="12">
    <location>
        <begin position="65"/>
        <end position="88"/>
    </location>
</feature>
<gene>
    <name evidence="13" type="primary">atp6</name>
</gene>
<keyword evidence="6" id="KW-0375">Hydrogen ion transport</keyword>
<dbReference type="PANTHER" id="PTHR11410:SF0">
    <property type="entry name" value="ATP SYNTHASE SUBUNIT A"/>
    <property type="match status" value="1"/>
</dbReference>
<dbReference type="EMBL" id="AM286744">
    <property type="protein sequence ID" value="CAL18246.1"/>
    <property type="molecule type" value="Genomic_DNA"/>
</dbReference>
<feature type="transmembrane region" description="Helical" evidence="12">
    <location>
        <begin position="152"/>
        <end position="170"/>
    </location>
</feature>
<evidence type="ECO:0000313" key="13">
    <source>
        <dbReference type="EMBL" id="CAL18246.1"/>
    </source>
</evidence>
<dbReference type="GO" id="GO:0046933">
    <property type="term" value="F:proton-transporting ATP synthase activity, rotational mechanism"/>
    <property type="evidence" value="ECO:0007669"/>
    <property type="project" value="TreeGrafter"/>
</dbReference>
<evidence type="ECO:0000256" key="6">
    <source>
        <dbReference type="ARBA" id="ARBA00022781"/>
    </source>
</evidence>
<dbReference type="Pfam" id="PF00119">
    <property type="entry name" value="ATP-synt_A"/>
    <property type="match status" value="1"/>
</dbReference>
<proteinExistence type="inferred from homology"/>
<comment type="similarity">
    <text evidence="2">Belongs to the ATPase A chain family.</text>
</comment>
<dbReference type="CDD" id="cd00310">
    <property type="entry name" value="ATP-synt_Fo_a_6"/>
    <property type="match status" value="1"/>
</dbReference>
<protein>
    <recommendedName>
        <fullName evidence="11">ATP synthase subunit a</fullName>
    </recommendedName>
</protein>
<evidence type="ECO:0000256" key="9">
    <source>
        <dbReference type="ARBA" id="ARBA00023136"/>
    </source>
</evidence>
<dbReference type="PRINTS" id="PR00123">
    <property type="entry name" value="ATPASEA"/>
</dbReference>
<keyword evidence="13" id="KW-0496">Mitochondrion</keyword>
<evidence type="ECO:0000256" key="4">
    <source>
        <dbReference type="ARBA" id="ARBA00022547"/>
    </source>
</evidence>
<name>B7ZE81_9NEOP</name>
<feature type="transmembrane region" description="Helical" evidence="12">
    <location>
        <begin position="191"/>
        <end position="215"/>
    </location>
</feature>
<dbReference type="InterPro" id="IPR000568">
    <property type="entry name" value="ATP_synth_F0_asu"/>
</dbReference>
<keyword evidence="4" id="KW-0138">CF(0)</keyword>
<evidence type="ECO:0000256" key="2">
    <source>
        <dbReference type="ARBA" id="ARBA00006810"/>
    </source>
</evidence>
<feature type="transmembrane region" description="Helical" evidence="12">
    <location>
        <begin position="121"/>
        <end position="140"/>
    </location>
</feature>
<dbReference type="PANTHER" id="PTHR11410">
    <property type="entry name" value="ATP SYNTHASE SUBUNIT A"/>
    <property type="match status" value="1"/>
</dbReference>
<evidence type="ECO:0000256" key="7">
    <source>
        <dbReference type="ARBA" id="ARBA00022989"/>
    </source>
</evidence>
<dbReference type="InterPro" id="IPR045083">
    <property type="entry name" value="ATP_synth_F0_asu_bact/mt"/>
</dbReference>
<keyword evidence="3" id="KW-0813">Transport</keyword>
<keyword evidence="7 12" id="KW-1133">Transmembrane helix</keyword>
<dbReference type="AlphaFoldDB" id="B7ZE81"/>
<feature type="transmembrane region" description="Helical" evidence="12">
    <location>
        <begin position="20"/>
        <end position="44"/>
    </location>
</feature>
<evidence type="ECO:0000256" key="11">
    <source>
        <dbReference type="RuleBase" id="RU004450"/>
    </source>
</evidence>
<evidence type="ECO:0000256" key="8">
    <source>
        <dbReference type="ARBA" id="ARBA00023065"/>
    </source>
</evidence>
<accession>B7ZE81</accession>
<dbReference type="Gene3D" id="1.20.120.220">
    <property type="entry name" value="ATP synthase, F0 complex, subunit A"/>
    <property type="match status" value="1"/>
</dbReference>